<dbReference type="InterPro" id="IPR032556">
    <property type="entry name" value="DUF4936"/>
</dbReference>
<dbReference type="Pfam" id="PF16290">
    <property type="entry name" value="DUF4936"/>
    <property type="match status" value="1"/>
</dbReference>
<proteinExistence type="predicted"/>
<dbReference type="EMBL" id="JACOGC010000002">
    <property type="protein sequence ID" value="MBC3885083.1"/>
    <property type="molecule type" value="Genomic_DNA"/>
</dbReference>
<protein>
    <submittedName>
        <fullName evidence="1">DUF4936 family protein</fullName>
    </submittedName>
</protein>
<accession>A0ABR6YMH7</accession>
<name>A0ABR6YMH7_9BURK</name>
<dbReference type="RefSeq" id="WP_186862623.1">
    <property type="nucleotide sequence ID" value="NZ_JACOGC010000002.1"/>
</dbReference>
<keyword evidence="2" id="KW-1185">Reference proteome</keyword>
<gene>
    <name evidence="1" type="ORF">H8K27_08085</name>
</gene>
<evidence type="ECO:0000313" key="1">
    <source>
        <dbReference type="EMBL" id="MBC3885083.1"/>
    </source>
</evidence>
<reference evidence="1 2" key="1">
    <citation type="submission" date="2020-08" db="EMBL/GenBank/DDBJ databases">
        <title>Novel species isolated from subtropical streams in China.</title>
        <authorList>
            <person name="Lu H."/>
        </authorList>
    </citation>
    <scope>NUCLEOTIDE SEQUENCE [LARGE SCALE GENOMIC DNA]</scope>
    <source>
        <strain evidence="1 2">FT31W</strain>
    </source>
</reference>
<comment type="caution">
    <text evidence="1">The sequence shown here is derived from an EMBL/GenBank/DDBJ whole genome shotgun (WGS) entry which is preliminary data.</text>
</comment>
<evidence type="ECO:0000313" key="2">
    <source>
        <dbReference type="Proteomes" id="UP000613113"/>
    </source>
</evidence>
<dbReference type="Proteomes" id="UP000613113">
    <property type="component" value="Unassembled WGS sequence"/>
</dbReference>
<sequence>MMNCYIYFKADSGLEADILKAEKQLQQLLMSRHQICGRVQRRPAVAGVPHTWMEVYHNVPSGFDILLNRVLEQTLFADLQYSERHIEYFLDVDVCV</sequence>
<organism evidence="1 2">
    <name type="scientific">Undibacterium griseum</name>
    <dbReference type="NCBI Taxonomy" id="2762295"/>
    <lineage>
        <taxon>Bacteria</taxon>
        <taxon>Pseudomonadati</taxon>
        <taxon>Pseudomonadota</taxon>
        <taxon>Betaproteobacteria</taxon>
        <taxon>Burkholderiales</taxon>
        <taxon>Oxalobacteraceae</taxon>
        <taxon>Undibacterium</taxon>
    </lineage>
</organism>